<dbReference type="Pfam" id="PF13187">
    <property type="entry name" value="Fer4_9"/>
    <property type="match status" value="1"/>
</dbReference>
<feature type="transmembrane region" description="Helical" evidence="6">
    <location>
        <begin position="67"/>
        <end position="88"/>
    </location>
</feature>
<keyword evidence="9" id="KW-1185">Reference proteome</keyword>
<evidence type="ECO:0000313" key="8">
    <source>
        <dbReference type="EMBL" id="VDC22687.1"/>
    </source>
</evidence>
<accession>A0A3P5X3E9</accession>
<protein>
    <submittedName>
        <fullName evidence="8">Succinate dehydrogenase/fumarate reductase iron-sulfur subunit</fullName>
    </submittedName>
</protein>
<evidence type="ECO:0000256" key="4">
    <source>
        <dbReference type="ARBA" id="ARBA00023004"/>
    </source>
</evidence>
<keyword evidence="6" id="KW-0472">Membrane</keyword>
<dbReference type="PROSITE" id="PS51379">
    <property type="entry name" value="4FE4S_FER_2"/>
    <property type="match status" value="2"/>
</dbReference>
<evidence type="ECO:0000259" key="7">
    <source>
        <dbReference type="PROSITE" id="PS51379"/>
    </source>
</evidence>
<evidence type="ECO:0000256" key="3">
    <source>
        <dbReference type="ARBA" id="ARBA00023002"/>
    </source>
</evidence>
<dbReference type="Pfam" id="PF02754">
    <property type="entry name" value="CCG"/>
    <property type="match status" value="2"/>
</dbReference>
<feature type="transmembrane region" description="Helical" evidence="6">
    <location>
        <begin position="108"/>
        <end position="126"/>
    </location>
</feature>
<dbReference type="GO" id="GO:0051539">
    <property type="term" value="F:4 iron, 4 sulfur cluster binding"/>
    <property type="evidence" value="ECO:0007669"/>
    <property type="project" value="UniProtKB-KW"/>
</dbReference>
<gene>
    <name evidence="8" type="ORF">XINFAN_00853</name>
</gene>
<keyword evidence="6" id="KW-0812">Transmembrane</keyword>
<dbReference type="PROSITE" id="PS00198">
    <property type="entry name" value="4FE4S_FER_1"/>
    <property type="match status" value="2"/>
</dbReference>
<dbReference type="InterPro" id="IPR017900">
    <property type="entry name" value="4Fe4S_Fe_S_CS"/>
</dbReference>
<dbReference type="RefSeq" id="WP_160144535.1">
    <property type="nucleotide sequence ID" value="NZ_UXAW01000045.1"/>
</dbReference>
<dbReference type="InterPro" id="IPR036197">
    <property type="entry name" value="NarG-like_sf"/>
</dbReference>
<dbReference type="InterPro" id="IPR017896">
    <property type="entry name" value="4Fe4S_Fe-S-bd"/>
</dbReference>
<dbReference type="GO" id="GO:0046872">
    <property type="term" value="F:metal ion binding"/>
    <property type="evidence" value="ECO:0007669"/>
    <property type="project" value="UniProtKB-KW"/>
</dbReference>
<evidence type="ECO:0000256" key="1">
    <source>
        <dbReference type="ARBA" id="ARBA00022485"/>
    </source>
</evidence>
<evidence type="ECO:0000256" key="5">
    <source>
        <dbReference type="ARBA" id="ARBA00023014"/>
    </source>
</evidence>
<dbReference type="InterPro" id="IPR004017">
    <property type="entry name" value="Cys_rich_dom"/>
</dbReference>
<name>A0A3P5X3E9_9RHOB</name>
<keyword evidence="1" id="KW-0004">4Fe-4S</keyword>
<dbReference type="Proteomes" id="UP000277498">
    <property type="component" value="Unassembled WGS sequence"/>
</dbReference>
<dbReference type="EMBL" id="UXAW01000045">
    <property type="protein sequence ID" value="VDC22687.1"/>
    <property type="molecule type" value="Genomic_DNA"/>
</dbReference>
<dbReference type="Gene3D" id="1.20.950.20">
    <property type="entry name" value="Transmembrane di-heme cytochromes, Chain C"/>
    <property type="match status" value="1"/>
</dbReference>
<keyword evidence="4" id="KW-0408">Iron</keyword>
<keyword evidence="5" id="KW-0411">Iron-sulfur</keyword>
<keyword evidence="6" id="KW-1133">Transmembrane helix</keyword>
<dbReference type="PANTHER" id="PTHR43255">
    <property type="entry name" value="IRON-SULFUR-BINDING OXIDOREDUCTASE FADF-RELATED-RELATED"/>
    <property type="match status" value="1"/>
</dbReference>
<proteinExistence type="predicted"/>
<feature type="domain" description="4Fe-4S ferredoxin-type" evidence="7">
    <location>
        <begin position="264"/>
        <end position="293"/>
    </location>
</feature>
<dbReference type="Gene3D" id="1.10.1060.10">
    <property type="entry name" value="Alpha-helical ferredoxin"/>
    <property type="match status" value="1"/>
</dbReference>
<evidence type="ECO:0000256" key="2">
    <source>
        <dbReference type="ARBA" id="ARBA00022723"/>
    </source>
</evidence>
<feature type="transmembrane region" description="Helical" evidence="6">
    <location>
        <begin position="146"/>
        <end position="168"/>
    </location>
</feature>
<feature type="transmembrane region" description="Helical" evidence="6">
    <location>
        <begin position="6"/>
        <end position="24"/>
    </location>
</feature>
<dbReference type="GO" id="GO:0016491">
    <property type="term" value="F:oxidoreductase activity"/>
    <property type="evidence" value="ECO:0007669"/>
    <property type="project" value="UniProtKB-KW"/>
</dbReference>
<dbReference type="OrthoDB" id="9806398at2"/>
<evidence type="ECO:0000256" key="6">
    <source>
        <dbReference type="SAM" id="Phobius"/>
    </source>
</evidence>
<dbReference type="PANTHER" id="PTHR43255:SF1">
    <property type="entry name" value="IRON-SULFUR-BINDING OXIDOREDUCTASE FADF-RELATED"/>
    <property type="match status" value="1"/>
</dbReference>
<dbReference type="InterPro" id="IPR051460">
    <property type="entry name" value="HdrC_iron-sulfur_subunit"/>
</dbReference>
<dbReference type="SUPFAM" id="SSF46548">
    <property type="entry name" value="alpha-helical ferredoxin"/>
    <property type="match status" value="1"/>
</dbReference>
<reference evidence="8 9" key="1">
    <citation type="submission" date="2018-11" db="EMBL/GenBank/DDBJ databases">
        <authorList>
            <person name="Criscuolo A."/>
        </authorList>
    </citation>
    <scope>NUCLEOTIDE SEQUENCE [LARGE SCALE GENOMIC DNA]</scope>
    <source>
        <strain evidence="8">ACIP111625</strain>
    </source>
</reference>
<dbReference type="InterPro" id="IPR009051">
    <property type="entry name" value="Helical_ferredxn"/>
</dbReference>
<feature type="domain" description="4Fe-4S ferredoxin-type" evidence="7">
    <location>
        <begin position="320"/>
        <end position="350"/>
    </location>
</feature>
<dbReference type="GO" id="GO:0005886">
    <property type="term" value="C:plasma membrane"/>
    <property type="evidence" value="ECO:0007669"/>
    <property type="project" value="TreeGrafter"/>
</dbReference>
<keyword evidence="2" id="KW-0479">Metal-binding</keyword>
<dbReference type="SUPFAM" id="SSF103501">
    <property type="entry name" value="Respiratory nitrate reductase 1 gamma chain"/>
    <property type="match status" value="1"/>
</dbReference>
<keyword evidence="3" id="KW-0560">Oxidoreductase</keyword>
<evidence type="ECO:0000313" key="9">
    <source>
        <dbReference type="Proteomes" id="UP000277498"/>
    </source>
</evidence>
<organism evidence="8 9">
    <name type="scientific">Pseudogemmobacter humi</name>
    <dbReference type="NCBI Taxonomy" id="2483812"/>
    <lineage>
        <taxon>Bacteria</taxon>
        <taxon>Pseudomonadati</taxon>
        <taxon>Pseudomonadota</taxon>
        <taxon>Alphaproteobacteria</taxon>
        <taxon>Rhodobacterales</taxon>
        <taxon>Paracoccaceae</taxon>
        <taxon>Pseudogemmobacter</taxon>
    </lineage>
</organism>
<dbReference type="AlphaFoldDB" id="A0A3P5X3E9"/>
<sequence>MPDRAILLACVTLLAFAIAGWRFAQVFRPVFRGGPAARFDQPRRRLKGVLGDIGLHRRLFRYRWSGILHAFMMSGFLVLLTVTLESFVRPFFPGFSLDAIGGSTGLALVQEIFAGFILIALSMAIWQRLVWKPKRFRTSSAKDAWIIYALVGTIVASLVLEAACHQILQGGVSPWRPVSGTLARILTALGMGQSGAAVVEPAAYWLHVAAILSFLVYIPGSKHRHIFTAAFNIYFRPLDRAQELPKTDPDAASVGVVTIEDFSWKHKLDLVSCTECGRCEAACPANAAGLPLSPKLIVTGLRDHMIAEEKAACEHTPIVGNVIPEETLFACTTCRACMDACPVWIEPMSKIIELRRTAVEEGSVEPMLQTALKNFQNSGNSQGKPARQRPRWAKGLDFAIKDAREEPVDILWFVGDHASYDPRVQEITRKVAKLLHEAGVDFGILHDGETNAGNDVRRIGEEGMFQDLAQANVEAINGCTFNRILTTDPHSLNALKNDYRQFGTDYTVVHYTELLVELVGSGALTLEVPEDGAAVTYHDPCYLGRYNGVFDAPRDLIRMAGYEVHEMARNRENSFCCGAGGGRIWMDDSAMTERPSESRIKEALSIGNVTAFVVACPKDLIMYSAAVQALGVGDRIRVTDIADLLIPRAA</sequence>